<evidence type="ECO:0000256" key="7">
    <source>
        <dbReference type="ARBA" id="ARBA00022692"/>
    </source>
</evidence>
<evidence type="ECO:0000256" key="4">
    <source>
        <dbReference type="ARBA" id="ARBA00022475"/>
    </source>
</evidence>
<keyword evidence="5" id="KW-0597">Phosphoprotein</keyword>
<dbReference type="SMART" id="SM00387">
    <property type="entry name" value="HATPase_c"/>
    <property type="match status" value="1"/>
</dbReference>
<evidence type="ECO:0000256" key="6">
    <source>
        <dbReference type="ARBA" id="ARBA00022679"/>
    </source>
</evidence>
<keyword evidence="10" id="KW-0067">ATP-binding</keyword>
<comment type="caution">
    <text evidence="17">The sequence shown here is derived from an EMBL/GenBank/DDBJ whole genome shotgun (WGS) entry which is preliminary data.</text>
</comment>
<dbReference type="EMBL" id="DVNI01000083">
    <property type="protein sequence ID" value="HIU64407.1"/>
    <property type="molecule type" value="Genomic_DNA"/>
</dbReference>
<keyword evidence="9" id="KW-0418">Kinase</keyword>
<dbReference type="PANTHER" id="PTHR45528:SF1">
    <property type="entry name" value="SENSOR HISTIDINE KINASE CPXA"/>
    <property type="match status" value="1"/>
</dbReference>
<feature type="transmembrane region" description="Helical" evidence="14">
    <location>
        <begin position="172"/>
        <end position="194"/>
    </location>
</feature>
<evidence type="ECO:0000313" key="18">
    <source>
        <dbReference type="Proteomes" id="UP000824099"/>
    </source>
</evidence>
<evidence type="ECO:0000256" key="10">
    <source>
        <dbReference type="ARBA" id="ARBA00022840"/>
    </source>
</evidence>
<dbReference type="SMART" id="SM00388">
    <property type="entry name" value="HisKA"/>
    <property type="match status" value="1"/>
</dbReference>
<dbReference type="EC" id="2.7.13.3" evidence="3"/>
<dbReference type="SUPFAM" id="SSF55874">
    <property type="entry name" value="ATPase domain of HSP90 chaperone/DNA topoisomerase II/histidine kinase"/>
    <property type="match status" value="1"/>
</dbReference>
<dbReference type="Pfam" id="PF00672">
    <property type="entry name" value="HAMP"/>
    <property type="match status" value="1"/>
</dbReference>
<keyword evidence="6" id="KW-0808">Transferase</keyword>
<evidence type="ECO:0000256" key="3">
    <source>
        <dbReference type="ARBA" id="ARBA00012438"/>
    </source>
</evidence>
<organism evidence="17 18">
    <name type="scientific">Candidatus Avacidaminococcus intestinavium</name>
    <dbReference type="NCBI Taxonomy" id="2840684"/>
    <lineage>
        <taxon>Bacteria</taxon>
        <taxon>Bacillati</taxon>
        <taxon>Bacillota</taxon>
        <taxon>Negativicutes</taxon>
        <taxon>Acidaminococcales</taxon>
        <taxon>Acidaminococcaceae</taxon>
        <taxon>Acidaminococcaceae incertae sedis</taxon>
        <taxon>Candidatus Avacidaminococcus</taxon>
    </lineage>
</organism>
<evidence type="ECO:0000259" key="15">
    <source>
        <dbReference type="PROSITE" id="PS50109"/>
    </source>
</evidence>
<dbReference type="Gene3D" id="3.30.565.10">
    <property type="entry name" value="Histidine kinase-like ATPase, C-terminal domain"/>
    <property type="match status" value="1"/>
</dbReference>
<dbReference type="InterPro" id="IPR050398">
    <property type="entry name" value="HssS/ArlS-like"/>
</dbReference>
<reference evidence="17" key="1">
    <citation type="submission" date="2020-10" db="EMBL/GenBank/DDBJ databases">
        <authorList>
            <person name="Gilroy R."/>
        </authorList>
    </citation>
    <scope>NUCLEOTIDE SEQUENCE</scope>
    <source>
        <strain evidence="17">CHK160-1198</strain>
    </source>
</reference>
<dbReference type="PRINTS" id="PR00344">
    <property type="entry name" value="BCTRLSENSOR"/>
</dbReference>
<dbReference type="InterPro" id="IPR005467">
    <property type="entry name" value="His_kinase_dom"/>
</dbReference>
<dbReference type="InterPro" id="IPR003660">
    <property type="entry name" value="HAMP_dom"/>
</dbReference>
<proteinExistence type="predicted"/>
<accession>A0A9D1MQL5</accession>
<dbReference type="PROSITE" id="PS50885">
    <property type="entry name" value="HAMP"/>
    <property type="match status" value="1"/>
</dbReference>
<dbReference type="PANTHER" id="PTHR45528">
    <property type="entry name" value="SENSOR HISTIDINE KINASE CPXA"/>
    <property type="match status" value="1"/>
</dbReference>
<dbReference type="InterPro" id="IPR004358">
    <property type="entry name" value="Sig_transdc_His_kin-like_C"/>
</dbReference>
<comment type="subcellular location">
    <subcellularLocation>
        <location evidence="2">Cell membrane</location>
        <topology evidence="2">Multi-pass membrane protein</topology>
    </subcellularLocation>
</comment>
<evidence type="ECO:0000256" key="8">
    <source>
        <dbReference type="ARBA" id="ARBA00022741"/>
    </source>
</evidence>
<dbReference type="FunFam" id="1.10.287.130:FF:000001">
    <property type="entry name" value="Two-component sensor histidine kinase"/>
    <property type="match status" value="1"/>
</dbReference>
<comment type="catalytic activity">
    <reaction evidence="1">
        <text>ATP + protein L-histidine = ADP + protein N-phospho-L-histidine.</text>
        <dbReference type="EC" id="2.7.13.3"/>
    </reaction>
</comment>
<dbReference type="PROSITE" id="PS50109">
    <property type="entry name" value="HIS_KIN"/>
    <property type="match status" value="1"/>
</dbReference>
<dbReference type="CDD" id="cd00082">
    <property type="entry name" value="HisKA"/>
    <property type="match status" value="1"/>
</dbReference>
<feature type="domain" description="HAMP" evidence="16">
    <location>
        <begin position="230"/>
        <end position="282"/>
    </location>
</feature>
<dbReference type="InterPro" id="IPR036097">
    <property type="entry name" value="HisK_dim/P_sf"/>
</dbReference>
<protein>
    <recommendedName>
        <fullName evidence="3">histidine kinase</fullName>
        <ecNumber evidence="3">2.7.13.3</ecNumber>
    </recommendedName>
</protein>
<dbReference type="GO" id="GO:0005886">
    <property type="term" value="C:plasma membrane"/>
    <property type="evidence" value="ECO:0007669"/>
    <property type="project" value="UniProtKB-SubCell"/>
</dbReference>
<dbReference type="SMART" id="SM00304">
    <property type="entry name" value="HAMP"/>
    <property type="match status" value="1"/>
</dbReference>
<dbReference type="FunFam" id="3.30.565.10:FF:000006">
    <property type="entry name" value="Sensor histidine kinase WalK"/>
    <property type="match status" value="1"/>
</dbReference>
<dbReference type="InterPro" id="IPR036890">
    <property type="entry name" value="HATPase_C_sf"/>
</dbReference>
<evidence type="ECO:0000259" key="16">
    <source>
        <dbReference type="PROSITE" id="PS50885"/>
    </source>
</evidence>
<keyword evidence="13 14" id="KW-0472">Membrane</keyword>
<evidence type="ECO:0000256" key="5">
    <source>
        <dbReference type="ARBA" id="ARBA00022553"/>
    </source>
</evidence>
<evidence type="ECO:0000256" key="13">
    <source>
        <dbReference type="ARBA" id="ARBA00023136"/>
    </source>
</evidence>
<keyword evidence="11 14" id="KW-1133">Transmembrane helix</keyword>
<keyword evidence="7 14" id="KW-0812">Transmembrane</keyword>
<keyword evidence="8" id="KW-0547">Nucleotide-binding</keyword>
<dbReference type="SUPFAM" id="SSF158472">
    <property type="entry name" value="HAMP domain-like"/>
    <property type="match status" value="1"/>
</dbReference>
<dbReference type="AlphaFoldDB" id="A0A9D1MQL5"/>
<sequence>MKKSLSTKLMYSFMALIATIVIGITIGMSFLITDYFFEEKEQELYLKGREVAVTVDYFMRIEHNPQLLNRYLSSMDRLVGARIWLFDNNYELVAASNSGADLNHDSDSKADFFKLRQEIYEYDDGNSSTVGGNSVKKQPGPMLEKIKTVLTSVYSGQSVNSRIFHPYYKEQVLLVGVPIGNLGGTLDGAILMAAPISGLDKFLKDIYIYTAMVGFAALLLSLFMVRQLSKSIVKPLLSMRDSASAIAAGDYSRKVDVHGEDEIAELGNSLNALGNDLADFVAKTEKMEKLRRDFVANVSHELRTPITIIRGYNEAISDGTVTDMTVVQRYRKLINEETIRLERLIKELLDISSLQISEQSELECIPLDNIVRNVAEMLGVRAAKHNINVEVNVEADIMVKGTGDRLVQLVMILGDNAIKYSPTSGTIFFRLYRDAERKIILSVEDQGHGIPEEDIPYIWERFYKVDKSHSRKVPGTGLGLAIAKEIIRMHGATVNVTSKLGQGTRFEVRFLNTCE</sequence>
<dbReference type="Proteomes" id="UP000824099">
    <property type="component" value="Unassembled WGS sequence"/>
</dbReference>
<feature type="transmembrane region" description="Helical" evidence="14">
    <location>
        <begin position="206"/>
        <end position="225"/>
    </location>
</feature>
<evidence type="ECO:0000256" key="14">
    <source>
        <dbReference type="SAM" id="Phobius"/>
    </source>
</evidence>
<evidence type="ECO:0000256" key="2">
    <source>
        <dbReference type="ARBA" id="ARBA00004651"/>
    </source>
</evidence>
<dbReference type="GO" id="GO:0000155">
    <property type="term" value="F:phosphorelay sensor kinase activity"/>
    <property type="evidence" value="ECO:0007669"/>
    <property type="project" value="InterPro"/>
</dbReference>
<reference evidence="17" key="2">
    <citation type="journal article" date="2021" name="PeerJ">
        <title>Extensive microbial diversity within the chicken gut microbiome revealed by metagenomics and culture.</title>
        <authorList>
            <person name="Gilroy R."/>
            <person name="Ravi A."/>
            <person name="Getino M."/>
            <person name="Pursley I."/>
            <person name="Horton D.L."/>
            <person name="Alikhan N.F."/>
            <person name="Baker D."/>
            <person name="Gharbi K."/>
            <person name="Hall N."/>
            <person name="Watson M."/>
            <person name="Adriaenssens E.M."/>
            <person name="Foster-Nyarko E."/>
            <person name="Jarju S."/>
            <person name="Secka A."/>
            <person name="Antonio M."/>
            <person name="Oren A."/>
            <person name="Chaudhuri R.R."/>
            <person name="La Ragione R."/>
            <person name="Hildebrand F."/>
            <person name="Pallen M.J."/>
        </authorList>
    </citation>
    <scope>NUCLEOTIDE SEQUENCE</scope>
    <source>
        <strain evidence="17">CHK160-1198</strain>
    </source>
</reference>
<feature type="domain" description="Histidine kinase" evidence="15">
    <location>
        <begin position="297"/>
        <end position="514"/>
    </location>
</feature>
<name>A0A9D1MQL5_9FIRM</name>
<dbReference type="Gene3D" id="1.10.287.130">
    <property type="match status" value="1"/>
</dbReference>
<feature type="transmembrane region" description="Helical" evidence="14">
    <location>
        <begin position="12"/>
        <end position="37"/>
    </location>
</feature>
<evidence type="ECO:0000256" key="11">
    <source>
        <dbReference type="ARBA" id="ARBA00022989"/>
    </source>
</evidence>
<dbReference type="CDD" id="cd00075">
    <property type="entry name" value="HATPase"/>
    <property type="match status" value="1"/>
</dbReference>
<evidence type="ECO:0000313" key="17">
    <source>
        <dbReference type="EMBL" id="HIU64407.1"/>
    </source>
</evidence>
<dbReference type="Pfam" id="PF00512">
    <property type="entry name" value="HisKA"/>
    <property type="match status" value="1"/>
</dbReference>
<gene>
    <name evidence="17" type="ORF">IAB06_05185</name>
</gene>
<dbReference type="GO" id="GO:0005524">
    <property type="term" value="F:ATP binding"/>
    <property type="evidence" value="ECO:0007669"/>
    <property type="project" value="UniProtKB-KW"/>
</dbReference>
<evidence type="ECO:0000256" key="9">
    <source>
        <dbReference type="ARBA" id="ARBA00022777"/>
    </source>
</evidence>
<dbReference type="CDD" id="cd06225">
    <property type="entry name" value="HAMP"/>
    <property type="match status" value="1"/>
</dbReference>
<keyword evidence="4" id="KW-1003">Cell membrane</keyword>
<keyword evidence="12" id="KW-0902">Two-component regulatory system</keyword>
<dbReference type="Gene3D" id="6.10.340.10">
    <property type="match status" value="1"/>
</dbReference>
<evidence type="ECO:0000256" key="12">
    <source>
        <dbReference type="ARBA" id="ARBA00023012"/>
    </source>
</evidence>
<dbReference type="InterPro" id="IPR003661">
    <property type="entry name" value="HisK_dim/P_dom"/>
</dbReference>
<dbReference type="Pfam" id="PF02518">
    <property type="entry name" value="HATPase_c"/>
    <property type="match status" value="1"/>
</dbReference>
<evidence type="ECO:0000256" key="1">
    <source>
        <dbReference type="ARBA" id="ARBA00000085"/>
    </source>
</evidence>
<dbReference type="SUPFAM" id="SSF47384">
    <property type="entry name" value="Homodimeric domain of signal transducing histidine kinase"/>
    <property type="match status" value="1"/>
</dbReference>
<dbReference type="InterPro" id="IPR003594">
    <property type="entry name" value="HATPase_dom"/>
</dbReference>